<gene>
    <name evidence="3" type="ORF">C9374_008217</name>
</gene>
<evidence type="ECO:0000313" key="4">
    <source>
        <dbReference type="Proteomes" id="UP000816034"/>
    </source>
</evidence>
<sequence length="358" mass="42717">MTSCVVTNSPQEQVRRVIYRSDNEIKRIQQEEEKKKRINRLLAVRELSKSISRNKTREYQSLKEKETGEQVQQVKLAWQERKDNELQQLQEEIERAKQKIGQAHRNAQIFHQQYEEELKRKEQQQHINLKMAQTRFEKSMQVVKFNQTAKDKLQQEKENRMEKSKNLEYPIVEQMQNGYEKLFAVPSSQLNNVIAAWNPIQKREETPEEFEHSYHHKQSNVNNEKAQGEKPALSQQVNPFVVKHFEPNKGLDVNNQQAEKDREEKKRLAVQRAIMEKRFAKKAAEKLRMDKLKSTLEKELEHVQKIDIQQKVDSLKDTSSRNTLADNQFKKKKQIELEKKFEDLFRARMPDLQDSSYF</sequence>
<dbReference type="AlphaFoldDB" id="A0AA88GLV2"/>
<protein>
    <submittedName>
        <fullName evidence="3">Uncharacterized protein</fullName>
    </submittedName>
</protein>
<reference evidence="3 4" key="1">
    <citation type="journal article" date="2018" name="BMC Genomics">
        <title>The genome of Naegleria lovaniensis, the basis for a comparative approach to unravel pathogenicity factors of the human pathogenic amoeba N. fowleri.</title>
        <authorList>
            <person name="Liechti N."/>
            <person name="Schurch N."/>
            <person name="Bruggmann R."/>
            <person name="Wittwer M."/>
        </authorList>
    </citation>
    <scope>NUCLEOTIDE SEQUENCE [LARGE SCALE GENOMIC DNA]</scope>
    <source>
        <strain evidence="3 4">ATCC 30569</strain>
    </source>
</reference>
<dbReference type="Proteomes" id="UP000816034">
    <property type="component" value="Unassembled WGS sequence"/>
</dbReference>
<keyword evidence="1" id="KW-0175">Coiled coil</keyword>
<proteinExistence type="predicted"/>
<keyword evidence="4" id="KW-1185">Reference proteome</keyword>
<evidence type="ECO:0000313" key="3">
    <source>
        <dbReference type="EMBL" id="KAG2378578.1"/>
    </source>
</evidence>
<dbReference type="EMBL" id="PYSW02000032">
    <property type="protein sequence ID" value="KAG2378578.1"/>
    <property type="molecule type" value="Genomic_DNA"/>
</dbReference>
<feature type="coiled-coil region" evidence="1">
    <location>
        <begin position="79"/>
        <end position="166"/>
    </location>
</feature>
<organism evidence="3 4">
    <name type="scientific">Naegleria lovaniensis</name>
    <name type="common">Amoeba</name>
    <dbReference type="NCBI Taxonomy" id="51637"/>
    <lineage>
        <taxon>Eukaryota</taxon>
        <taxon>Discoba</taxon>
        <taxon>Heterolobosea</taxon>
        <taxon>Tetramitia</taxon>
        <taxon>Eutetramitia</taxon>
        <taxon>Vahlkampfiidae</taxon>
        <taxon>Naegleria</taxon>
    </lineage>
</organism>
<comment type="caution">
    <text evidence="3">The sequence shown here is derived from an EMBL/GenBank/DDBJ whole genome shotgun (WGS) entry which is preliminary data.</text>
</comment>
<name>A0AA88GLV2_NAELO</name>
<evidence type="ECO:0000256" key="1">
    <source>
        <dbReference type="SAM" id="Coils"/>
    </source>
</evidence>
<dbReference type="RefSeq" id="XP_044545840.1">
    <property type="nucleotide sequence ID" value="XM_044698269.1"/>
</dbReference>
<dbReference type="GeneID" id="68100671"/>
<evidence type="ECO:0000256" key="2">
    <source>
        <dbReference type="SAM" id="MobiDB-lite"/>
    </source>
</evidence>
<feature type="region of interest" description="Disordered" evidence="2">
    <location>
        <begin position="205"/>
        <end position="225"/>
    </location>
</feature>
<accession>A0AA88GLV2</accession>